<keyword evidence="4" id="KW-1185">Reference proteome</keyword>
<keyword evidence="2" id="KW-0472">Membrane</keyword>
<dbReference type="EMBL" id="JACVXA010000005">
    <property type="protein sequence ID" value="MBE3637051.1"/>
    <property type="molecule type" value="Genomic_DNA"/>
</dbReference>
<evidence type="ECO:0000256" key="2">
    <source>
        <dbReference type="SAM" id="Phobius"/>
    </source>
</evidence>
<evidence type="ECO:0000256" key="1">
    <source>
        <dbReference type="SAM" id="MobiDB-lite"/>
    </source>
</evidence>
<accession>A0A8J7CIY4</accession>
<feature type="transmembrane region" description="Helical" evidence="2">
    <location>
        <begin position="52"/>
        <end position="77"/>
    </location>
</feature>
<gene>
    <name evidence="3" type="ORF">ICN82_02380</name>
</gene>
<dbReference type="Proteomes" id="UP000609121">
    <property type="component" value="Unassembled WGS sequence"/>
</dbReference>
<keyword evidence="2" id="KW-0812">Transmembrane</keyword>
<sequence length="135" mass="14227">MPARRYRLGRAAVWLLSVLGWLLLAGGLVLIGLGVFQMIVLGTRDLWLLAPYLGGGFAVAMNGLFMVAGAQGMLALFDIALSGRALVLNVPSQPGSAAAGRAQPVPAPPEPARDPRGRAQPMLRRPAQPPEPEEP</sequence>
<feature type="transmembrane region" description="Helical" evidence="2">
    <location>
        <begin position="12"/>
        <end position="40"/>
    </location>
</feature>
<reference evidence="3" key="1">
    <citation type="submission" date="2020-09" db="EMBL/GenBank/DDBJ databases">
        <title>A novel bacterium of genus Mangrovicoccus, isolated from South China Sea.</title>
        <authorList>
            <person name="Huang H."/>
            <person name="Mo K."/>
            <person name="Hu Y."/>
        </authorList>
    </citation>
    <scope>NUCLEOTIDE SEQUENCE</scope>
    <source>
        <strain evidence="3">HB182678</strain>
    </source>
</reference>
<organism evidence="3 4">
    <name type="scientific">Mangrovicoccus algicola</name>
    <dbReference type="NCBI Taxonomy" id="2771008"/>
    <lineage>
        <taxon>Bacteria</taxon>
        <taxon>Pseudomonadati</taxon>
        <taxon>Pseudomonadota</taxon>
        <taxon>Alphaproteobacteria</taxon>
        <taxon>Rhodobacterales</taxon>
        <taxon>Paracoccaceae</taxon>
        <taxon>Mangrovicoccus</taxon>
    </lineage>
</organism>
<feature type="region of interest" description="Disordered" evidence="1">
    <location>
        <begin position="92"/>
        <end position="135"/>
    </location>
</feature>
<evidence type="ECO:0000313" key="3">
    <source>
        <dbReference type="EMBL" id="MBE3637051.1"/>
    </source>
</evidence>
<evidence type="ECO:0000313" key="4">
    <source>
        <dbReference type="Proteomes" id="UP000609121"/>
    </source>
</evidence>
<protein>
    <submittedName>
        <fullName evidence="3">Uncharacterized protein</fullName>
    </submittedName>
</protein>
<proteinExistence type="predicted"/>
<comment type="caution">
    <text evidence="3">The sequence shown here is derived from an EMBL/GenBank/DDBJ whole genome shotgun (WGS) entry which is preliminary data.</text>
</comment>
<dbReference type="AlphaFoldDB" id="A0A8J7CIY4"/>
<keyword evidence="2" id="KW-1133">Transmembrane helix</keyword>
<dbReference type="RefSeq" id="WP_193179240.1">
    <property type="nucleotide sequence ID" value="NZ_JACVXA010000005.1"/>
</dbReference>
<name>A0A8J7CIY4_9RHOB</name>